<name>A0A9D2SKW1_9FIRM</name>
<organism evidence="1 2">
    <name type="scientific">Candidatus Fusicatenibacter intestinigallinarum</name>
    <dbReference type="NCBI Taxonomy" id="2838598"/>
    <lineage>
        <taxon>Bacteria</taxon>
        <taxon>Bacillati</taxon>
        <taxon>Bacillota</taxon>
        <taxon>Clostridia</taxon>
        <taxon>Lachnospirales</taxon>
        <taxon>Lachnospiraceae</taxon>
        <taxon>Fusicatenibacter</taxon>
    </lineage>
</organism>
<dbReference type="PANTHER" id="PTHR34351:SF2">
    <property type="entry name" value="DUF58 DOMAIN-CONTAINING PROTEIN"/>
    <property type="match status" value="1"/>
</dbReference>
<gene>
    <name evidence="1" type="ORF">H9705_00630</name>
</gene>
<proteinExistence type="predicted"/>
<dbReference type="EMBL" id="DWWU01000003">
    <property type="protein sequence ID" value="HJC14321.1"/>
    <property type="molecule type" value="Genomic_DNA"/>
</dbReference>
<reference evidence="1" key="2">
    <citation type="submission" date="2021-04" db="EMBL/GenBank/DDBJ databases">
        <authorList>
            <person name="Gilroy R."/>
        </authorList>
    </citation>
    <scope>NUCLEOTIDE SEQUENCE</scope>
    <source>
        <strain evidence="1">CHK185-5351</strain>
    </source>
</reference>
<protein>
    <submittedName>
        <fullName evidence="1">DUF58 domain-containing protein</fullName>
    </submittedName>
</protein>
<dbReference type="PANTHER" id="PTHR34351">
    <property type="entry name" value="SLR1927 PROTEIN-RELATED"/>
    <property type="match status" value="1"/>
</dbReference>
<reference evidence="1" key="1">
    <citation type="journal article" date="2021" name="PeerJ">
        <title>Extensive microbial diversity within the chicken gut microbiome revealed by metagenomics and culture.</title>
        <authorList>
            <person name="Gilroy R."/>
            <person name="Ravi A."/>
            <person name="Getino M."/>
            <person name="Pursley I."/>
            <person name="Horton D.L."/>
            <person name="Alikhan N.F."/>
            <person name="Baker D."/>
            <person name="Gharbi K."/>
            <person name="Hall N."/>
            <person name="Watson M."/>
            <person name="Adriaenssens E.M."/>
            <person name="Foster-Nyarko E."/>
            <person name="Jarju S."/>
            <person name="Secka A."/>
            <person name="Antonio M."/>
            <person name="Oren A."/>
            <person name="Chaudhuri R.R."/>
            <person name="La Ragione R."/>
            <person name="Hildebrand F."/>
            <person name="Pallen M.J."/>
        </authorList>
    </citation>
    <scope>NUCLEOTIDE SEQUENCE</scope>
    <source>
        <strain evidence="1">CHK185-5351</strain>
    </source>
</reference>
<sequence>MIALLFAGLLAAWLCWRTVYATYWKAKLSVKAEFTDPWVYEGETSCLREEIVNDKILPVPALEVRLAMSRNLEFSSDAQANTSVTDQSYKRDIFSLLTRQRIVRRLPFVCRRRGYYEITNAGLVGTDLLSGHVYLDERKQNTSMYVYPAQIDTRKIAPVCQAISGMVLTQNRIYPDPFEFSGIRDYERTDPMKQINWKASASAGHLVVNQHDSTTSAEVTVFLDVEDTAILKYELLVEESIRIASSLCARLAKAKMDTGVISNGRDEETGELLNYRLPAGAARMQILNQKLARMSIGERETPPMDEIFRREKASAGSGRTCVMISKNRTPELEKELVKAVREGVGVLWILPVRPGAVSREAEFPRGLNVLLWEAGSGKAV</sequence>
<accession>A0A9D2SKW1</accession>
<evidence type="ECO:0000313" key="2">
    <source>
        <dbReference type="Proteomes" id="UP000823849"/>
    </source>
</evidence>
<evidence type="ECO:0000313" key="1">
    <source>
        <dbReference type="EMBL" id="HJC14321.1"/>
    </source>
</evidence>
<dbReference type="Proteomes" id="UP000823849">
    <property type="component" value="Unassembled WGS sequence"/>
</dbReference>
<dbReference type="AlphaFoldDB" id="A0A9D2SKW1"/>
<comment type="caution">
    <text evidence="1">The sequence shown here is derived from an EMBL/GenBank/DDBJ whole genome shotgun (WGS) entry which is preliminary data.</text>
</comment>